<dbReference type="PROSITE" id="PS51374">
    <property type="entry name" value="NDPK_LIKE"/>
    <property type="match status" value="1"/>
</dbReference>
<dbReference type="Gene3D" id="3.30.70.141">
    <property type="entry name" value="Nucleoside diphosphate kinase-like domain"/>
    <property type="match status" value="1"/>
</dbReference>
<keyword evidence="5" id="KW-0418">Kinase</keyword>
<keyword evidence="4" id="KW-0808">Transferase</keyword>
<dbReference type="AlphaFoldDB" id="A0A1G2QVT9"/>
<sequence length="201" mass="22771">MTHPKEEQTLAIIKPDGIQRSLVGEIINRYERVGLKLVGLKMFVPSEEMVEKHYLLDPSWKRKVGEKAIESYKKRGLTPPSENPEEVGQRVLEGLKKYITAGPVVAMVWQGAHAVEVVRKLTGGTEPRSSDVGTIRGDYMLDSYQMADGDSRAVRNLIHASGTHEEAEKEIPHWFSKDELMQYKIIQEKILYDVNLDGILE</sequence>
<name>A0A1G2QVT9_9BACT</name>
<dbReference type="InterPro" id="IPR034907">
    <property type="entry name" value="NDK-like_dom"/>
</dbReference>
<evidence type="ECO:0000256" key="6">
    <source>
        <dbReference type="PROSITE-ProRule" id="PRU00706"/>
    </source>
</evidence>
<evidence type="ECO:0000256" key="5">
    <source>
        <dbReference type="ARBA" id="ARBA00022777"/>
    </source>
</evidence>
<evidence type="ECO:0000256" key="2">
    <source>
        <dbReference type="ARBA" id="ARBA00008142"/>
    </source>
</evidence>
<evidence type="ECO:0000256" key="1">
    <source>
        <dbReference type="ARBA" id="ARBA00001946"/>
    </source>
</evidence>
<dbReference type="Proteomes" id="UP000178170">
    <property type="component" value="Unassembled WGS sequence"/>
</dbReference>
<proteinExistence type="inferred from homology"/>
<dbReference type="CDD" id="cd04413">
    <property type="entry name" value="NDPk_I"/>
    <property type="match status" value="1"/>
</dbReference>
<dbReference type="GO" id="GO:0004550">
    <property type="term" value="F:nucleoside diphosphate kinase activity"/>
    <property type="evidence" value="ECO:0007669"/>
    <property type="project" value="UniProtKB-EC"/>
</dbReference>
<evidence type="ECO:0000313" key="9">
    <source>
        <dbReference type="Proteomes" id="UP000178170"/>
    </source>
</evidence>
<reference evidence="8 9" key="1">
    <citation type="journal article" date="2016" name="Nat. Commun.">
        <title>Thousands of microbial genomes shed light on interconnected biogeochemical processes in an aquifer system.</title>
        <authorList>
            <person name="Anantharaman K."/>
            <person name="Brown C.T."/>
            <person name="Hug L.A."/>
            <person name="Sharon I."/>
            <person name="Castelle C.J."/>
            <person name="Probst A.J."/>
            <person name="Thomas B.C."/>
            <person name="Singh A."/>
            <person name="Wilkins M.J."/>
            <person name="Karaoz U."/>
            <person name="Brodie E.L."/>
            <person name="Williams K.H."/>
            <person name="Hubbard S.S."/>
            <person name="Banfield J.F."/>
        </authorList>
    </citation>
    <scope>NUCLEOTIDE SEQUENCE [LARGE SCALE GENOMIC DNA]</scope>
</reference>
<accession>A0A1G2QVT9</accession>
<comment type="similarity">
    <text evidence="2 6">Belongs to the NDK family.</text>
</comment>
<evidence type="ECO:0000256" key="4">
    <source>
        <dbReference type="ARBA" id="ARBA00022679"/>
    </source>
</evidence>
<dbReference type="InterPro" id="IPR036850">
    <property type="entry name" value="NDK-like_dom_sf"/>
</dbReference>
<comment type="caution">
    <text evidence="8">The sequence shown here is derived from an EMBL/GenBank/DDBJ whole genome shotgun (WGS) entry which is preliminary data.</text>
</comment>
<comment type="cofactor">
    <cofactor evidence="1">
        <name>Mg(2+)</name>
        <dbReference type="ChEBI" id="CHEBI:18420"/>
    </cofactor>
</comment>
<dbReference type="EMBL" id="MHTS01000009">
    <property type="protein sequence ID" value="OHA64710.1"/>
    <property type="molecule type" value="Genomic_DNA"/>
</dbReference>
<dbReference type="Pfam" id="PF00334">
    <property type="entry name" value="NDK"/>
    <property type="match status" value="2"/>
</dbReference>
<comment type="caution">
    <text evidence="6">Lacks conserved residue(s) required for the propagation of feature annotation.</text>
</comment>
<dbReference type="SMART" id="SM00562">
    <property type="entry name" value="NDK"/>
    <property type="match status" value="1"/>
</dbReference>
<feature type="domain" description="Nucleoside diphosphate kinase-like" evidence="7">
    <location>
        <begin position="6"/>
        <end position="182"/>
    </location>
</feature>
<protein>
    <recommendedName>
        <fullName evidence="3">nucleoside-diphosphate kinase</fullName>
        <ecNumber evidence="3">2.7.4.6</ecNumber>
    </recommendedName>
</protein>
<evidence type="ECO:0000256" key="3">
    <source>
        <dbReference type="ARBA" id="ARBA00012966"/>
    </source>
</evidence>
<organism evidence="8 9">
    <name type="scientific">Candidatus Wildermuthbacteria bacterium RIFCSPHIGHO2_01_FULL_48_27b</name>
    <dbReference type="NCBI Taxonomy" id="1802447"/>
    <lineage>
        <taxon>Bacteria</taxon>
        <taxon>Candidatus Wildermuthiibacteriota</taxon>
    </lineage>
</organism>
<dbReference type="SUPFAM" id="SSF54919">
    <property type="entry name" value="Nucleoside diphosphate kinase, NDK"/>
    <property type="match status" value="1"/>
</dbReference>
<dbReference type="PANTHER" id="PTHR11349">
    <property type="entry name" value="NUCLEOSIDE DIPHOSPHATE KINASE"/>
    <property type="match status" value="1"/>
</dbReference>
<gene>
    <name evidence="8" type="ORF">A2843_00310</name>
</gene>
<evidence type="ECO:0000313" key="8">
    <source>
        <dbReference type="EMBL" id="OHA64710.1"/>
    </source>
</evidence>
<dbReference type="EC" id="2.7.4.6" evidence="3"/>
<evidence type="ECO:0000259" key="7">
    <source>
        <dbReference type="SMART" id="SM00562"/>
    </source>
</evidence>